<accession>A0A8S4NFE7</accession>
<name>A0A8S4NFE7_OWEFU</name>
<gene>
    <name evidence="3" type="ORF">OFUS_LOCUS6973</name>
</gene>
<dbReference type="OrthoDB" id="5987729at2759"/>
<dbReference type="PANTHER" id="PTHR10704">
    <property type="entry name" value="CARBOHYDRATE SULFOTRANSFERASE"/>
    <property type="match status" value="1"/>
</dbReference>
<comment type="caution">
    <text evidence="3">The sequence shown here is derived from an EMBL/GenBank/DDBJ whole genome shotgun (WGS) entry which is preliminary data.</text>
</comment>
<reference evidence="3" key="1">
    <citation type="submission" date="2022-03" db="EMBL/GenBank/DDBJ databases">
        <authorList>
            <person name="Martin C."/>
        </authorList>
    </citation>
    <scope>NUCLEOTIDE SEQUENCE</scope>
</reference>
<dbReference type="EMBL" id="CAIIXF020000003">
    <property type="protein sequence ID" value="CAH1780260.1"/>
    <property type="molecule type" value="Genomic_DNA"/>
</dbReference>
<evidence type="ECO:0000313" key="4">
    <source>
        <dbReference type="Proteomes" id="UP000749559"/>
    </source>
</evidence>
<dbReference type="GO" id="GO:0001517">
    <property type="term" value="F:N-acetylglucosamine 6-O-sulfotransferase activity"/>
    <property type="evidence" value="ECO:0007669"/>
    <property type="project" value="TreeGrafter"/>
</dbReference>
<dbReference type="Pfam" id="PF00685">
    <property type="entry name" value="Sulfotransfer_1"/>
    <property type="match status" value="1"/>
</dbReference>
<proteinExistence type="predicted"/>
<feature type="domain" description="Sulfotransferase" evidence="2">
    <location>
        <begin position="70"/>
        <end position="361"/>
    </location>
</feature>
<keyword evidence="1" id="KW-0812">Transmembrane</keyword>
<evidence type="ECO:0000256" key="1">
    <source>
        <dbReference type="SAM" id="Phobius"/>
    </source>
</evidence>
<dbReference type="PANTHER" id="PTHR10704:SF44">
    <property type="entry name" value="LD35051P-RELATED"/>
    <property type="match status" value="1"/>
</dbReference>
<dbReference type="Proteomes" id="UP000749559">
    <property type="component" value="Unassembled WGS sequence"/>
</dbReference>
<evidence type="ECO:0000259" key="2">
    <source>
        <dbReference type="Pfam" id="PF00685"/>
    </source>
</evidence>
<keyword evidence="4" id="KW-1185">Reference proteome</keyword>
<dbReference type="SUPFAM" id="SSF52540">
    <property type="entry name" value="P-loop containing nucleoside triphosphate hydrolases"/>
    <property type="match status" value="1"/>
</dbReference>
<dbReference type="AlphaFoldDB" id="A0A8S4NFE7"/>
<dbReference type="InterPro" id="IPR000863">
    <property type="entry name" value="Sulfotransferase_dom"/>
</dbReference>
<sequence length="390" mass="45446">MDSLRNILADKRSENNGIKAKGRMHRGWIKKTFYFLLPLFVIYIFLVVCQDIAVKPGSLKEQCDGSDVKKVLLLTYARSGSTFSSELFNQHPDVFYSFEPLITIDIPMFTQVTGNILSNQNNLAVVGKLQYSCPEIQDIINSVFACNIHRLSKSAMFHNFWMMKGSLTDVYRNCFIHGPRTWKPSNCLANNCMKSSIITVKTILLRMSVTKSLLRHHPQLKIIHLVRDPRGILMSRWKTFTNYGVINATLIEREARELCAKMLTDIELRDEISKKYKTTFFPLRYEDLAEDPLSHANEIYRFVNISFHDNVKEWLTKNHEMQDGKFGTRRHNARETSYRWRHTIPQDIASIIDDACVHVYDKLGYKRVQSLDDLRNDSYSLRVKEYRVTL</sequence>
<evidence type="ECO:0000313" key="3">
    <source>
        <dbReference type="EMBL" id="CAH1780260.1"/>
    </source>
</evidence>
<feature type="transmembrane region" description="Helical" evidence="1">
    <location>
        <begin position="33"/>
        <end position="53"/>
    </location>
</feature>
<dbReference type="InterPro" id="IPR027417">
    <property type="entry name" value="P-loop_NTPase"/>
</dbReference>
<organism evidence="3 4">
    <name type="scientific">Owenia fusiformis</name>
    <name type="common">Polychaete worm</name>
    <dbReference type="NCBI Taxonomy" id="6347"/>
    <lineage>
        <taxon>Eukaryota</taxon>
        <taxon>Metazoa</taxon>
        <taxon>Spiralia</taxon>
        <taxon>Lophotrochozoa</taxon>
        <taxon>Annelida</taxon>
        <taxon>Polychaeta</taxon>
        <taxon>Sedentaria</taxon>
        <taxon>Canalipalpata</taxon>
        <taxon>Sabellida</taxon>
        <taxon>Oweniida</taxon>
        <taxon>Oweniidae</taxon>
        <taxon>Owenia</taxon>
    </lineage>
</organism>
<dbReference type="InterPro" id="IPR051135">
    <property type="entry name" value="Gal/GlcNAc/GalNAc_ST"/>
</dbReference>
<protein>
    <recommendedName>
        <fullName evidence="2">Sulfotransferase domain-containing protein</fullName>
    </recommendedName>
</protein>
<keyword evidence="1" id="KW-0472">Membrane</keyword>
<dbReference type="GO" id="GO:0006044">
    <property type="term" value="P:N-acetylglucosamine metabolic process"/>
    <property type="evidence" value="ECO:0007669"/>
    <property type="project" value="TreeGrafter"/>
</dbReference>
<dbReference type="Gene3D" id="3.40.50.300">
    <property type="entry name" value="P-loop containing nucleotide triphosphate hydrolases"/>
    <property type="match status" value="1"/>
</dbReference>
<dbReference type="GO" id="GO:0006790">
    <property type="term" value="P:sulfur compound metabolic process"/>
    <property type="evidence" value="ECO:0007669"/>
    <property type="project" value="TreeGrafter"/>
</dbReference>
<keyword evidence="1" id="KW-1133">Transmembrane helix</keyword>